<dbReference type="EMBL" id="JBHULL010000005">
    <property type="protein sequence ID" value="MFD2581962.1"/>
    <property type="molecule type" value="Genomic_DNA"/>
</dbReference>
<dbReference type="RefSeq" id="WP_379076109.1">
    <property type="nucleotide sequence ID" value="NZ_JBHULL010000005.1"/>
</dbReference>
<evidence type="ECO:0000313" key="2">
    <source>
        <dbReference type="Proteomes" id="UP001597461"/>
    </source>
</evidence>
<comment type="caution">
    <text evidence="1">The sequence shown here is derived from an EMBL/GenBank/DDBJ whole genome shotgun (WGS) entry which is preliminary data.</text>
</comment>
<accession>A0ABW5MFF8</accession>
<dbReference type="Proteomes" id="UP001597461">
    <property type="component" value="Unassembled WGS sequence"/>
</dbReference>
<protein>
    <submittedName>
        <fullName evidence="1">Uncharacterized protein</fullName>
    </submittedName>
</protein>
<gene>
    <name evidence="1" type="ORF">ACFSR6_05630</name>
</gene>
<organism evidence="1 2">
    <name type="scientific">Pedobacter vanadiisoli</name>
    <dbReference type="NCBI Taxonomy" id="1761975"/>
    <lineage>
        <taxon>Bacteria</taxon>
        <taxon>Pseudomonadati</taxon>
        <taxon>Bacteroidota</taxon>
        <taxon>Sphingobacteriia</taxon>
        <taxon>Sphingobacteriales</taxon>
        <taxon>Sphingobacteriaceae</taxon>
        <taxon>Pedobacter</taxon>
    </lineage>
</organism>
<reference evidence="2" key="1">
    <citation type="journal article" date="2019" name="Int. J. Syst. Evol. Microbiol.">
        <title>The Global Catalogue of Microorganisms (GCM) 10K type strain sequencing project: providing services to taxonomists for standard genome sequencing and annotation.</title>
        <authorList>
            <consortium name="The Broad Institute Genomics Platform"/>
            <consortium name="The Broad Institute Genome Sequencing Center for Infectious Disease"/>
            <person name="Wu L."/>
            <person name="Ma J."/>
        </authorList>
    </citation>
    <scope>NUCLEOTIDE SEQUENCE [LARGE SCALE GENOMIC DNA]</scope>
    <source>
        <strain evidence="2">KCTC 42866</strain>
    </source>
</reference>
<sequence>MASIFVSDKLPTSTLLELKVGDLINNNQDLSGTIQKIEIGETDEFLMFRFVLADGEIEVRKLKQVC</sequence>
<evidence type="ECO:0000313" key="1">
    <source>
        <dbReference type="EMBL" id="MFD2581962.1"/>
    </source>
</evidence>
<keyword evidence="2" id="KW-1185">Reference proteome</keyword>
<name>A0ABW5MFF8_9SPHI</name>
<proteinExistence type="predicted"/>